<dbReference type="SMART" id="SM01118">
    <property type="entry name" value="CYTH"/>
    <property type="match status" value="1"/>
</dbReference>
<dbReference type="Gene3D" id="2.40.320.10">
    <property type="entry name" value="Hypothetical Protein Pfu-838710-001"/>
    <property type="match status" value="1"/>
</dbReference>
<evidence type="ECO:0000259" key="1">
    <source>
        <dbReference type="PROSITE" id="PS51707"/>
    </source>
</evidence>
<dbReference type="InterPro" id="IPR023577">
    <property type="entry name" value="CYTH_domain"/>
</dbReference>
<evidence type="ECO:0000313" key="3">
    <source>
        <dbReference type="Proteomes" id="UP001596060"/>
    </source>
</evidence>
<dbReference type="PROSITE" id="PS51707">
    <property type="entry name" value="CYTH"/>
    <property type="match status" value="1"/>
</dbReference>
<dbReference type="SUPFAM" id="SSF55154">
    <property type="entry name" value="CYTH-like phosphatases"/>
    <property type="match status" value="1"/>
</dbReference>
<dbReference type="PANTHER" id="PTHR40114">
    <property type="entry name" value="SLR0698 PROTEIN"/>
    <property type="match status" value="1"/>
</dbReference>
<gene>
    <name evidence="2" type="ORF">ACFPN9_15815</name>
</gene>
<dbReference type="InterPro" id="IPR033469">
    <property type="entry name" value="CYTH-like_dom_sf"/>
</dbReference>
<dbReference type="RefSeq" id="WP_066721966.1">
    <property type="nucleotide sequence ID" value="NZ_JBHSLU010000048.1"/>
</dbReference>
<feature type="domain" description="CYTH" evidence="1">
    <location>
        <begin position="6"/>
        <end position="155"/>
    </location>
</feature>
<sequence length="171" mass="19687">MEVRVPVEIERRFLTRNDAWRRAVVRSARLRDGIVAASDGRKVRVRLYEDRATLTVKSRQERGRRAEFEYEIPIEHALEMLALHCGADTIEKTRHHVPFGGFDWEVDVYEGLLAGVIIAEVELDHGEQVFAIPEWAGEEITDRPEFKKINMLKARRALSARASAPIDIARR</sequence>
<dbReference type="PANTHER" id="PTHR40114:SF1">
    <property type="entry name" value="SLR0698 PROTEIN"/>
    <property type="match status" value="1"/>
</dbReference>
<name>A0ABW0P7K9_9HYPH</name>
<dbReference type="CDD" id="cd07891">
    <property type="entry name" value="CYTH-like_CthTTM-like_1"/>
    <property type="match status" value="1"/>
</dbReference>
<dbReference type="Pfam" id="PF01928">
    <property type="entry name" value="CYTH"/>
    <property type="match status" value="1"/>
</dbReference>
<organism evidence="2 3">
    <name type="scientific">Bosea massiliensis</name>
    <dbReference type="NCBI Taxonomy" id="151419"/>
    <lineage>
        <taxon>Bacteria</taxon>
        <taxon>Pseudomonadati</taxon>
        <taxon>Pseudomonadota</taxon>
        <taxon>Alphaproteobacteria</taxon>
        <taxon>Hyphomicrobiales</taxon>
        <taxon>Boseaceae</taxon>
        <taxon>Bosea</taxon>
    </lineage>
</organism>
<evidence type="ECO:0000313" key="2">
    <source>
        <dbReference type="EMBL" id="MFC5506724.1"/>
    </source>
</evidence>
<dbReference type="PIRSF" id="PIRSF016487">
    <property type="entry name" value="CYTH_UCP016487"/>
    <property type="match status" value="1"/>
</dbReference>
<dbReference type="EMBL" id="JBHSLU010000048">
    <property type="protein sequence ID" value="MFC5506724.1"/>
    <property type="molecule type" value="Genomic_DNA"/>
</dbReference>
<dbReference type="Proteomes" id="UP001596060">
    <property type="component" value="Unassembled WGS sequence"/>
</dbReference>
<keyword evidence="3" id="KW-1185">Reference proteome</keyword>
<protein>
    <submittedName>
        <fullName evidence="2">CYTH domain-containing protein</fullName>
    </submittedName>
</protein>
<dbReference type="InterPro" id="IPR012042">
    <property type="entry name" value="NeuTTM/CthTTM-like"/>
</dbReference>
<proteinExistence type="predicted"/>
<comment type="caution">
    <text evidence="2">The sequence shown here is derived from an EMBL/GenBank/DDBJ whole genome shotgun (WGS) entry which is preliminary data.</text>
</comment>
<reference evidence="3" key="1">
    <citation type="journal article" date="2019" name="Int. J. Syst. Evol. Microbiol.">
        <title>The Global Catalogue of Microorganisms (GCM) 10K type strain sequencing project: providing services to taxonomists for standard genome sequencing and annotation.</title>
        <authorList>
            <consortium name="The Broad Institute Genomics Platform"/>
            <consortium name="The Broad Institute Genome Sequencing Center for Infectious Disease"/>
            <person name="Wu L."/>
            <person name="Ma J."/>
        </authorList>
    </citation>
    <scope>NUCLEOTIDE SEQUENCE [LARGE SCALE GENOMIC DNA]</scope>
    <source>
        <strain evidence="3">CCUG 43117</strain>
    </source>
</reference>
<accession>A0ABW0P7K9</accession>